<dbReference type="Gene3D" id="1.50.10.10">
    <property type="match status" value="1"/>
</dbReference>
<comment type="similarity">
    <text evidence="1">Belongs to the N-acylglucosamine 2-epimerase family.</text>
</comment>
<name>A0ABN1K431_9BURK</name>
<dbReference type="InterPro" id="IPR008928">
    <property type="entry name" value="6-hairpin_glycosidase_sf"/>
</dbReference>
<dbReference type="EMBL" id="BAAAEW010000020">
    <property type="protein sequence ID" value="GAA0754155.1"/>
    <property type="molecule type" value="Genomic_DNA"/>
</dbReference>
<keyword evidence="4" id="KW-1185">Reference proteome</keyword>
<comment type="caution">
    <text evidence="3">The sequence shown here is derived from an EMBL/GenBank/DDBJ whole genome shotgun (WGS) entry which is preliminary data.</text>
</comment>
<dbReference type="PANTHER" id="PTHR15108">
    <property type="entry name" value="N-ACYLGLUCOSAMINE-2-EPIMERASE"/>
    <property type="match status" value="1"/>
</dbReference>
<gene>
    <name evidence="3" type="ORF">GCM10009107_30320</name>
</gene>
<evidence type="ECO:0000313" key="4">
    <source>
        <dbReference type="Proteomes" id="UP001500279"/>
    </source>
</evidence>
<evidence type="ECO:0000256" key="2">
    <source>
        <dbReference type="ARBA" id="ARBA00023235"/>
    </source>
</evidence>
<sequence length="415" mass="47582">MKQDPDFRRAEFLEEHLLQTQTFYDDRCVDPSGGLYQFYKDDGRVYDPYTRHLVSSTRFVITHATMARRFPGHARAAEWLANARHALRFVQDVHRDPTTGGYAWLLHWDSGQKKVLDATNHCYGLAFVLLAHAQALRAGIEEARTGLFETAELMERRFWEPAAKLYADEATPDWVLSPYRGQNANMHACEAMLAAYEATEAPQFLLRAAELAQSVTQRLAEHAGGLIWEHYHADWSPDWEYNRHDKTNIFRPWGFQVGHQTEWAKLLLQLERNLGEPEDDSSWMLQRAKELFGVATLQGWDRAHGGLVYGLAPAGNPSTDRHLLVCDAEKYHWVQAESLAAAAVLAQRTHDGAYWDWYDRLWGHAWADFVDHTHGAWFRILSAENRKISDDKSPAGKVDYHNMGACHEVLDALVR</sequence>
<dbReference type="InterPro" id="IPR010819">
    <property type="entry name" value="AGE/CE"/>
</dbReference>
<dbReference type="InterPro" id="IPR012341">
    <property type="entry name" value="6hp_glycosidase-like_sf"/>
</dbReference>
<reference evidence="3 4" key="1">
    <citation type="journal article" date="2019" name="Int. J. Syst. Evol. Microbiol.">
        <title>The Global Catalogue of Microorganisms (GCM) 10K type strain sequencing project: providing services to taxonomists for standard genome sequencing and annotation.</title>
        <authorList>
            <consortium name="The Broad Institute Genomics Platform"/>
            <consortium name="The Broad Institute Genome Sequencing Center for Infectious Disease"/>
            <person name="Wu L."/>
            <person name="Ma J."/>
        </authorList>
    </citation>
    <scope>NUCLEOTIDE SEQUENCE [LARGE SCALE GENOMIC DNA]</scope>
    <source>
        <strain evidence="3 4">JCM 15503</strain>
    </source>
</reference>
<proteinExistence type="inferred from homology"/>
<dbReference type="RefSeq" id="WP_141288375.1">
    <property type="nucleotide sequence ID" value="NZ_BAAAEW010000020.1"/>
</dbReference>
<dbReference type="SUPFAM" id="SSF48208">
    <property type="entry name" value="Six-hairpin glycosidases"/>
    <property type="match status" value="1"/>
</dbReference>
<protein>
    <submittedName>
        <fullName evidence="3">AGE family epimerase/isomerase</fullName>
    </submittedName>
</protein>
<dbReference type="Pfam" id="PF07221">
    <property type="entry name" value="GlcNAc_2-epim"/>
    <property type="match status" value="1"/>
</dbReference>
<evidence type="ECO:0000313" key="3">
    <source>
        <dbReference type="EMBL" id="GAA0754155.1"/>
    </source>
</evidence>
<organism evidence="3 4">
    <name type="scientific">Ideonella azotifigens</name>
    <dbReference type="NCBI Taxonomy" id="513160"/>
    <lineage>
        <taxon>Bacteria</taxon>
        <taxon>Pseudomonadati</taxon>
        <taxon>Pseudomonadota</taxon>
        <taxon>Betaproteobacteria</taxon>
        <taxon>Burkholderiales</taxon>
        <taxon>Sphaerotilaceae</taxon>
        <taxon>Ideonella</taxon>
    </lineage>
</organism>
<evidence type="ECO:0000256" key="1">
    <source>
        <dbReference type="ARBA" id="ARBA00008558"/>
    </source>
</evidence>
<dbReference type="Proteomes" id="UP001500279">
    <property type="component" value="Unassembled WGS sequence"/>
</dbReference>
<accession>A0ABN1K431</accession>
<keyword evidence="2" id="KW-0413">Isomerase</keyword>